<gene>
    <name evidence="3" type="ORF">TCAP_07431</name>
</gene>
<sequence>MTATTSPWPRATLAVLLLVNLAAAVVAAGHHPPFANVTGVSWTPSPTARSTCDQATFAFDASLEPADWRQCAALYSAWTAENGTFCVTKADCKAYLLVAQHTGCALAVEPMDARKGPYTIGDKDVEALLYNSLSNFSHGTLLAVRGVIKCDVASGGRAGLAWQISKAG</sequence>
<evidence type="ECO:0000259" key="2">
    <source>
        <dbReference type="Pfam" id="PF14856"/>
    </source>
</evidence>
<protein>
    <recommendedName>
        <fullName evidence="2">Ecp2 effector protein-like domain-containing protein</fullName>
    </recommendedName>
</protein>
<dbReference type="Pfam" id="PF14856">
    <property type="entry name" value="Hce2"/>
    <property type="match status" value="1"/>
</dbReference>
<keyword evidence="1" id="KW-0732">Signal</keyword>
<comment type="caution">
    <text evidence="3">The sequence shown here is derived from an EMBL/GenBank/DDBJ whole genome shotgun (WGS) entry which is preliminary data.</text>
</comment>
<dbReference type="STRING" id="45235.A0A2K3PXD8"/>
<dbReference type="EMBL" id="NRSZ01001285">
    <property type="protein sequence ID" value="PNY19957.1"/>
    <property type="molecule type" value="Genomic_DNA"/>
</dbReference>
<evidence type="ECO:0000313" key="3">
    <source>
        <dbReference type="EMBL" id="PNY19957.1"/>
    </source>
</evidence>
<dbReference type="InterPro" id="IPR029226">
    <property type="entry name" value="Ecp2-like"/>
</dbReference>
<organism evidence="3 4">
    <name type="scientific">Tolypocladium capitatum</name>
    <dbReference type="NCBI Taxonomy" id="45235"/>
    <lineage>
        <taxon>Eukaryota</taxon>
        <taxon>Fungi</taxon>
        <taxon>Dikarya</taxon>
        <taxon>Ascomycota</taxon>
        <taxon>Pezizomycotina</taxon>
        <taxon>Sordariomycetes</taxon>
        <taxon>Hypocreomycetidae</taxon>
        <taxon>Hypocreales</taxon>
        <taxon>Ophiocordycipitaceae</taxon>
        <taxon>Tolypocladium</taxon>
    </lineage>
</organism>
<proteinExistence type="predicted"/>
<name>A0A2K3PXD8_9HYPO</name>
<evidence type="ECO:0000313" key="4">
    <source>
        <dbReference type="Proteomes" id="UP000236621"/>
    </source>
</evidence>
<dbReference type="OrthoDB" id="4944568at2759"/>
<dbReference type="AlphaFoldDB" id="A0A2K3PXD8"/>
<feature type="chain" id="PRO_5014330490" description="Ecp2 effector protein-like domain-containing protein" evidence="1">
    <location>
        <begin position="28"/>
        <end position="168"/>
    </location>
</feature>
<feature type="domain" description="Ecp2 effector protein-like" evidence="2">
    <location>
        <begin position="51"/>
        <end position="150"/>
    </location>
</feature>
<dbReference type="Proteomes" id="UP000236621">
    <property type="component" value="Unassembled WGS sequence"/>
</dbReference>
<accession>A0A2K3PXD8</accession>
<feature type="signal peptide" evidence="1">
    <location>
        <begin position="1"/>
        <end position="27"/>
    </location>
</feature>
<keyword evidence="4" id="KW-1185">Reference proteome</keyword>
<evidence type="ECO:0000256" key="1">
    <source>
        <dbReference type="SAM" id="SignalP"/>
    </source>
</evidence>
<reference evidence="3 4" key="1">
    <citation type="submission" date="2017-08" db="EMBL/GenBank/DDBJ databases">
        <title>Harnessing the power of phylogenomics to disentangle the directionality and signatures of interkingdom host jumping in the parasitic fungal genus Tolypocladium.</title>
        <authorList>
            <person name="Quandt C.A."/>
            <person name="Patterson W."/>
            <person name="Spatafora J.W."/>
        </authorList>
    </citation>
    <scope>NUCLEOTIDE SEQUENCE [LARGE SCALE GENOMIC DNA]</scope>
    <source>
        <strain evidence="3 4">CBS 113982</strain>
    </source>
</reference>